<sequence>MKTLALHQQQLQTLCCCSLLYLTGKKKTLYPLSSPGKVTLRGSSTMAQTVRLGSVVTPLGSSNEVVYVPPHPLSSPSPVLAFFGGDVQNYPEVMSAHRDHKHYVAWSLTSTALLLATKFPSHHILVIKPSRMERKTFSCYDNFVLSNSVGAPTHSPNIQAVTYLASLIVEALKVATSTIGSGSERKCPSDNTCQSNNFISQHTLHSCLPTMSKSHQQAKNVEQTSLRSTEMEYHDLTLIGFSKGCVVLNQLITEFNTISTLPANERNLLESFVSKVQHMYWLDGGHAGGMNTWITTPTILKSLAARRINIHVHVSPYQVLDELRPWIGKECKTFYTTLRRVGAKVNYELHFEHLPPSLFQHFQLIKEFT</sequence>
<keyword evidence="2" id="KW-1185">Reference proteome</keyword>
<dbReference type="Proteomes" id="UP001292094">
    <property type="component" value="Unassembled WGS sequence"/>
</dbReference>
<proteinExistence type="predicted"/>
<accession>A0AAE1Q3R9</accession>
<gene>
    <name evidence="1" type="ORF">Pmani_009652</name>
</gene>
<dbReference type="Pfam" id="PF10561">
    <property type="entry name" value="C2orf69"/>
    <property type="match status" value="1"/>
</dbReference>
<dbReference type="InterPro" id="IPR018881">
    <property type="entry name" value="C2orf69_mit"/>
</dbReference>
<organism evidence="1 2">
    <name type="scientific">Petrolisthes manimaculis</name>
    <dbReference type="NCBI Taxonomy" id="1843537"/>
    <lineage>
        <taxon>Eukaryota</taxon>
        <taxon>Metazoa</taxon>
        <taxon>Ecdysozoa</taxon>
        <taxon>Arthropoda</taxon>
        <taxon>Crustacea</taxon>
        <taxon>Multicrustacea</taxon>
        <taxon>Malacostraca</taxon>
        <taxon>Eumalacostraca</taxon>
        <taxon>Eucarida</taxon>
        <taxon>Decapoda</taxon>
        <taxon>Pleocyemata</taxon>
        <taxon>Anomura</taxon>
        <taxon>Galatheoidea</taxon>
        <taxon>Porcellanidae</taxon>
        <taxon>Petrolisthes</taxon>
    </lineage>
</organism>
<reference evidence="1" key="1">
    <citation type="submission" date="2023-11" db="EMBL/GenBank/DDBJ databases">
        <title>Genome assemblies of two species of porcelain crab, Petrolisthes cinctipes and Petrolisthes manimaculis (Anomura: Porcellanidae).</title>
        <authorList>
            <person name="Angst P."/>
        </authorList>
    </citation>
    <scope>NUCLEOTIDE SEQUENCE</scope>
    <source>
        <strain evidence="1">PB745_02</strain>
        <tissue evidence="1">Gill</tissue>
    </source>
</reference>
<protein>
    <submittedName>
        <fullName evidence="1">Uncharacterized protein</fullName>
    </submittedName>
</protein>
<name>A0AAE1Q3R9_9EUCA</name>
<dbReference type="GO" id="GO:0005739">
    <property type="term" value="C:mitochondrion"/>
    <property type="evidence" value="ECO:0007669"/>
    <property type="project" value="TreeGrafter"/>
</dbReference>
<comment type="caution">
    <text evidence="1">The sequence shown here is derived from an EMBL/GenBank/DDBJ whole genome shotgun (WGS) entry which is preliminary data.</text>
</comment>
<dbReference type="PANTHER" id="PTHR31296">
    <property type="entry name" value="UPF0565 PROTEIN C2ORF69"/>
    <property type="match status" value="1"/>
</dbReference>
<dbReference type="PANTHER" id="PTHR31296:SF1">
    <property type="entry name" value="MITOCHONDRIAL PROTEIN C2ORF69"/>
    <property type="match status" value="1"/>
</dbReference>
<evidence type="ECO:0000313" key="1">
    <source>
        <dbReference type="EMBL" id="KAK4319418.1"/>
    </source>
</evidence>
<dbReference type="AlphaFoldDB" id="A0AAE1Q3R9"/>
<dbReference type="EMBL" id="JAWZYT010000756">
    <property type="protein sequence ID" value="KAK4319418.1"/>
    <property type="molecule type" value="Genomic_DNA"/>
</dbReference>
<evidence type="ECO:0000313" key="2">
    <source>
        <dbReference type="Proteomes" id="UP001292094"/>
    </source>
</evidence>